<sequence length="413" mass="46313">MNYDCIVLGAGIVGVSSALQLQARGRSVCLIDKLAPGEGTSFGNAGLIERSSVIPYGFPREFDKLIRYALNNQSDVRYDFSYLPKITPWLASYWWHSSPKRLAQAAVEMWPLLQRCVTEHDKWITLANAQDLVRAKGWIEVFRETLSFEHAKCDLDELGFYQLNYDVLNTEQLLVREPTLKPIVKGGIHWLDPKTVTDPSQLAKRYAQLFVKLGGTLLNGDAQRLKQKNNGWALQTDEQLLESDNVVVALGFNSPELVSRFGYKIPLAVKRGYHKHYRVEADHVLQQPICDHLAGFILAPMTNGIRLTTGAEFTDPNLPAKDIQINRAEAIARTLYPLGEAVESTPWLGRRPCINDMRPVIGKAPKAKGLWVNFGHAHHGLTLGPISGRLLADLMTEDKPFTDPAPYSIQRFT</sequence>
<dbReference type="GO" id="GO:0005737">
    <property type="term" value="C:cytoplasm"/>
    <property type="evidence" value="ECO:0007669"/>
    <property type="project" value="TreeGrafter"/>
</dbReference>
<evidence type="ECO:0000259" key="2">
    <source>
        <dbReference type="Pfam" id="PF01266"/>
    </source>
</evidence>
<reference evidence="4" key="1">
    <citation type="submission" date="2018-06" db="EMBL/GenBank/DDBJ databases">
        <title>Complete genome of Pseudomonas insecticola strain QZS01.</title>
        <authorList>
            <person name="Wang J."/>
            <person name="Su Q."/>
        </authorList>
    </citation>
    <scope>NUCLEOTIDE SEQUENCE [LARGE SCALE GENOMIC DNA]</scope>
    <source>
        <strain evidence="4">QZS01</strain>
    </source>
</reference>
<dbReference type="Proteomes" id="UP000273143">
    <property type="component" value="Chromosome"/>
</dbReference>
<dbReference type="PANTHER" id="PTHR13847:SF289">
    <property type="entry name" value="GLYCINE OXIDASE"/>
    <property type="match status" value="1"/>
</dbReference>
<keyword evidence="4" id="KW-1185">Reference proteome</keyword>
<evidence type="ECO:0000256" key="1">
    <source>
        <dbReference type="ARBA" id="ARBA00023002"/>
    </source>
</evidence>
<keyword evidence="1" id="KW-0560">Oxidoreductase</keyword>
<dbReference type="InterPro" id="IPR036188">
    <property type="entry name" value="FAD/NAD-bd_sf"/>
</dbReference>
<dbReference type="AlphaFoldDB" id="A0A3Q9JIM9"/>
<evidence type="ECO:0000313" key="3">
    <source>
        <dbReference type="EMBL" id="AZS50363.1"/>
    </source>
</evidence>
<accession>A0A3Q9JIM9</accession>
<gene>
    <name evidence="3" type="ORF">DM558_06045</name>
</gene>
<evidence type="ECO:0000313" key="4">
    <source>
        <dbReference type="Proteomes" id="UP000273143"/>
    </source>
</evidence>
<dbReference type="Pfam" id="PF01266">
    <property type="entry name" value="DAO"/>
    <property type="match status" value="1"/>
</dbReference>
<dbReference type="RefSeq" id="WP_127162661.1">
    <property type="nucleotide sequence ID" value="NZ_CP029822.1"/>
</dbReference>
<dbReference type="InterPro" id="IPR006076">
    <property type="entry name" value="FAD-dep_OxRdtase"/>
</dbReference>
<name>A0A3Q9JIM9_9GAMM</name>
<dbReference type="PANTHER" id="PTHR13847">
    <property type="entry name" value="SARCOSINE DEHYDROGENASE-RELATED"/>
    <property type="match status" value="1"/>
</dbReference>
<dbReference type="GO" id="GO:0016491">
    <property type="term" value="F:oxidoreductase activity"/>
    <property type="evidence" value="ECO:0007669"/>
    <property type="project" value="UniProtKB-KW"/>
</dbReference>
<feature type="domain" description="FAD dependent oxidoreductase" evidence="2">
    <location>
        <begin position="4"/>
        <end position="394"/>
    </location>
</feature>
<dbReference type="Gene3D" id="3.30.9.10">
    <property type="entry name" value="D-Amino Acid Oxidase, subunit A, domain 2"/>
    <property type="match status" value="1"/>
</dbReference>
<protein>
    <submittedName>
        <fullName evidence="3">FAD-binding oxidoreductase</fullName>
    </submittedName>
</protein>
<organism evidence="3 4">
    <name type="scientific">Entomomonas moraniae</name>
    <dbReference type="NCBI Taxonomy" id="2213226"/>
    <lineage>
        <taxon>Bacteria</taxon>
        <taxon>Pseudomonadati</taxon>
        <taxon>Pseudomonadota</taxon>
        <taxon>Gammaproteobacteria</taxon>
        <taxon>Pseudomonadales</taxon>
        <taxon>Pseudomonadaceae</taxon>
        <taxon>Entomomonas</taxon>
    </lineage>
</organism>
<dbReference type="EMBL" id="CP029822">
    <property type="protein sequence ID" value="AZS50363.1"/>
    <property type="molecule type" value="Genomic_DNA"/>
</dbReference>
<proteinExistence type="predicted"/>
<dbReference type="KEGG" id="emo:DM558_06045"/>
<dbReference type="Gene3D" id="3.50.50.60">
    <property type="entry name" value="FAD/NAD(P)-binding domain"/>
    <property type="match status" value="2"/>
</dbReference>
<dbReference type="SUPFAM" id="SSF51905">
    <property type="entry name" value="FAD/NAD(P)-binding domain"/>
    <property type="match status" value="1"/>
</dbReference>